<evidence type="ECO:0000256" key="1">
    <source>
        <dbReference type="SAM" id="Coils"/>
    </source>
</evidence>
<dbReference type="Proteomes" id="UP000325289">
    <property type="component" value="Unassembled WGS sequence"/>
</dbReference>
<evidence type="ECO:0000313" key="2">
    <source>
        <dbReference type="EMBL" id="SFD98715.1"/>
    </source>
</evidence>
<dbReference type="OrthoDB" id="7871100at2"/>
<keyword evidence="1" id="KW-0175">Coiled coil</keyword>
<organism evidence="2 3">
    <name type="scientific">Roseivivax sediminis</name>
    <dbReference type="NCBI Taxonomy" id="936889"/>
    <lineage>
        <taxon>Bacteria</taxon>
        <taxon>Pseudomonadati</taxon>
        <taxon>Pseudomonadota</taxon>
        <taxon>Alphaproteobacteria</taxon>
        <taxon>Rhodobacterales</taxon>
        <taxon>Roseobacteraceae</taxon>
        <taxon>Roseivivax</taxon>
    </lineage>
</organism>
<dbReference type="RefSeq" id="WP_149755645.1">
    <property type="nucleotide sequence ID" value="NZ_FOMS01000005.1"/>
</dbReference>
<protein>
    <submittedName>
        <fullName evidence="2">Uncharacterized protein</fullName>
    </submittedName>
</protein>
<accession>A0A1I1WU32</accession>
<dbReference type="AlphaFoldDB" id="A0A1I1WU32"/>
<keyword evidence="3" id="KW-1185">Reference proteome</keyword>
<reference evidence="2 3" key="1">
    <citation type="submission" date="2016-10" db="EMBL/GenBank/DDBJ databases">
        <authorList>
            <person name="Varghese N."/>
            <person name="Submissions S."/>
        </authorList>
    </citation>
    <scope>NUCLEOTIDE SEQUENCE [LARGE SCALE GENOMIC DNA]</scope>
    <source>
        <strain evidence="3">YIM D21,KCTC 23444,ACCC 10710</strain>
    </source>
</reference>
<feature type="coiled-coil region" evidence="1">
    <location>
        <begin position="39"/>
        <end position="91"/>
    </location>
</feature>
<evidence type="ECO:0000313" key="3">
    <source>
        <dbReference type="Proteomes" id="UP000325289"/>
    </source>
</evidence>
<name>A0A1I1WU32_9RHOB</name>
<dbReference type="EMBL" id="FOMS01000005">
    <property type="protein sequence ID" value="SFD98715.1"/>
    <property type="molecule type" value="Genomic_DNA"/>
</dbReference>
<sequence>MNEIDELQSRITAALDRIRMGVDRLGLPAEATGAGPEEVAALQQALEEERLANAQLEERVHGIRDKQERQVSELREQVAASREALAQLDGELGRLRQANEVLSATIEELTTTAMAEGGGDPHLVNQAMRAELEALRAARATDKAESAALVATLQPLLADAAEKEEEA</sequence>
<gene>
    <name evidence="2" type="ORF">SAMN04515678_105104</name>
</gene>
<proteinExistence type="predicted"/>